<dbReference type="AlphaFoldDB" id="A0A5B7BUM3"/>
<feature type="region of interest" description="Disordered" evidence="2">
    <location>
        <begin position="316"/>
        <end position="395"/>
    </location>
</feature>
<reference evidence="3" key="1">
    <citation type="submission" date="2019-08" db="EMBL/GenBank/DDBJ databases">
        <title>Reference gene set and small RNA set construction with multiple tissues from Davidia involucrata Baill.</title>
        <authorList>
            <person name="Yang H."/>
            <person name="Zhou C."/>
            <person name="Li G."/>
            <person name="Wang J."/>
            <person name="Gao P."/>
            <person name="Wang M."/>
            <person name="Wang R."/>
            <person name="Zhao Y."/>
        </authorList>
    </citation>
    <scope>NUCLEOTIDE SEQUENCE</scope>
    <source>
        <tissue evidence="3">Mixed with DoveR01_LX</tissue>
    </source>
</reference>
<proteinExistence type="predicted"/>
<dbReference type="PANTHER" id="PTHR36386">
    <property type="entry name" value="OS06G0683900 PROTEIN"/>
    <property type="match status" value="1"/>
</dbReference>
<feature type="compositionally biased region" description="Polar residues" evidence="2">
    <location>
        <begin position="337"/>
        <end position="349"/>
    </location>
</feature>
<accession>A0A5B7BUM3</accession>
<evidence type="ECO:0000256" key="1">
    <source>
        <dbReference type="SAM" id="Coils"/>
    </source>
</evidence>
<sequence length="482" mass="53304">MSILQYQEAINASDLQIWNNAAFDNGESEDSAAIRASWSPLKPIFVNRSESLDSVSSKENQSPGFGKTLVSVKTPVPVKPLHPNGAIGNSQGKPTKLLFKQGLVEEAISKNGSEEEVRDEKKIDSEIEEIEMEISRLSSRLEALRVEKVEKNAKRVERRGRAVPAKFMEQKQSVKNSDGEVKKIEEPSQLSARTKVQRRGVSLGPSEIIAGVRRGVSLGPSEIIAGVKSRQVGNLEITPSQPIQNRRKSCFWKLQDIDEEKVTKERGKGLSLSQKSWKTNSKIPASRQAATTVGSKKTVKKEDGVLSTIQPKKLFKDGEKSVPGKKTMKPGRVVASRYNQSTVQSSGNSAMRKRSLPENDKDDSKRTDKKRASSVGKSRGTLPEISHNQGMESRVKKQWEIPSEVVVLKNLEDNNSPLSVTQIQDMLPSIKTIWCPNDSPRDSGPAKRVAELIGRKPYFCLDGEVEPSVCQVLNLAEEDVEE</sequence>
<feature type="coiled-coil region" evidence="1">
    <location>
        <begin position="120"/>
        <end position="154"/>
    </location>
</feature>
<dbReference type="EMBL" id="GHES01041207">
    <property type="protein sequence ID" value="MPA71766.1"/>
    <property type="molecule type" value="Transcribed_RNA"/>
</dbReference>
<dbReference type="PANTHER" id="PTHR36386:SF1">
    <property type="entry name" value="OS06G0683900 PROTEIN"/>
    <property type="match status" value="1"/>
</dbReference>
<gene>
    <name evidence="3" type="ORF">Din_041207</name>
</gene>
<keyword evidence="1" id="KW-0175">Coiled coil</keyword>
<organism evidence="3">
    <name type="scientific">Davidia involucrata</name>
    <name type="common">Dove tree</name>
    <dbReference type="NCBI Taxonomy" id="16924"/>
    <lineage>
        <taxon>Eukaryota</taxon>
        <taxon>Viridiplantae</taxon>
        <taxon>Streptophyta</taxon>
        <taxon>Embryophyta</taxon>
        <taxon>Tracheophyta</taxon>
        <taxon>Spermatophyta</taxon>
        <taxon>Magnoliopsida</taxon>
        <taxon>eudicotyledons</taxon>
        <taxon>Gunneridae</taxon>
        <taxon>Pentapetalae</taxon>
        <taxon>asterids</taxon>
        <taxon>Cornales</taxon>
        <taxon>Nyssaceae</taxon>
        <taxon>Davidia</taxon>
    </lineage>
</organism>
<feature type="compositionally biased region" description="Basic and acidic residues" evidence="2">
    <location>
        <begin position="355"/>
        <end position="366"/>
    </location>
</feature>
<evidence type="ECO:0000313" key="3">
    <source>
        <dbReference type="EMBL" id="MPA71766.1"/>
    </source>
</evidence>
<protein>
    <submittedName>
        <fullName evidence="3">Uncharacterized protein</fullName>
    </submittedName>
</protein>
<feature type="region of interest" description="Disordered" evidence="2">
    <location>
        <begin position="273"/>
        <end position="300"/>
    </location>
</feature>
<feature type="compositionally biased region" description="Polar residues" evidence="2">
    <location>
        <begin position="273"/>
        <end position="295"/>
    </location>
</feature>
<name>A0A5B7BUM3_DAVIN</name>
<evidence type="ECO:0000256" key="2">
    <source>
        <dbReference type="SAM" id="MobiDB-lite"/>
    </source>
</evidence>